<accession>C5BM04</accession>
<dbReference type="SUPFAM" id="SSF46689">
    <property type="entry name" value="Homeodomain-like"/>
    <property type="match status" value="2"/>
</dbReference>
<dbReference type="Gene3D" id="1.10.10.60">
    <property type="entry name" value="Homeodomain-like"/>
    <property type="match status" value="2"/>
</dbReference>
<dbReference type="PROSITE" id="PS00041">
    <property type="entry name" value="HTH_ARAC_FAMILY_1"/>
    <property type="match status" value="1"/>
</dbReference>
<keyword evidence="3" id="KW-0804">Transcription</keyword>
<dbReference type="OrthoDB" id="9803764at2"/>
<dbReference type="PROSITE" id="PS01124">
    <property type="entry name" value="HTH_ARAC_FAMILY_2"/>
    <property type="match status" value="1"/>
</dbReference>
<proteinExistence type="predicted"/>
<keyword evidence="2" id="KW-0238">DNA-binding</keyword>
<dbReference type="PANTHER" id="PTHR43130">
    <property type="entry name" value="ARAC-FAMILY TRANSCRIPTIONAL REGULATOR"/>
    <property type="match status" value="1"/>
</dbReference>
<keyword evidence="6" id="KW-1185">Reference proteome</keyword>
<evidence type="ECO:0000313" key="6">
    <source>
        <dbReference type="Proteomes" id="UP000009080"/>
    </source>
</evidence>
<dbReference type="SMART" id="SM00342">
    <property type="entry name" value="HTH_ARAC"/>
    <property type="match status" value="1"/>
</dbReference>
<evidence type="ECO:0000259" key="4">
    <source>
        <dbReference type="PROSITE" id="PS01124"/>
    </source>
</evidence>
<dbReference type="GO" id="GO:0043565">
    <property type="term" value="F:sequence-specific DNA binding"/>
    <property type="evidence" value="ECO:0007669"/>
    <property type="project" value="InterPro"/>
</dbReference>
<dbReference type="HOGENOM" id="CLU_000445_59_0_6"/>
<dbReference type="PANTHER" id="PTHR43130:SF3">
    <property type="entry name" value="HTH-TYPE TRANSCRIPTIONAL REGULATOR RV1931C"/>
    <property type="match status" value="1"/>
</dbReference>
<dbReference type="RefSeq" id="WP_015818128.1">
    <property type="nucleotide sequence ID" value="NC_012997.1"/>
</dbReference>
<name>C5BM04_TERTT</name>
<sequence length="340" mass="38011">MILRTQPRKELPVSRKIVILVFEDAILSSTAAPIDIFSRSNEILHANQMPNGFDVVLLAPTPNTVALGPHSLFNCTLGLNDLPPEPAGHKHTLILIPAYAGHWDDVLEKNRAILPWLKAHYHCGTEIASLCTGSYFLAEAGLLDNQECTSHWASVDDLRTRYPSIKVQPDAVVTDNAGIYTGGGAFSSLNLILYLVEKFCGYQIGIQVAKTFSIHRDHINQAHFAIFNGLSGHGDTLILKAQAFIEDNFASNPSVEDVAEKVNMSKRNFIRRFKQAVNQTPTEYMQRVKIEAAKKSLELSQKNIQTVLNDVGYTDTKTFRDTFKRITGITPQEYRRKYAR</sequence>
<dbReference type="InterPro" id="IPR018062">
    <property type="entry name" value="HTH_AraC-typ_CS"/>
</dbReference>
<dbReference type="InterPro" id="IPR002818">
    <property type="entry name" value="DJ-1/PfpI"/>
</dbReference>
<protein>
    <submittedName>
        <fullName evidence="5">Transcriptional regulator, AraC family</fullName>
    </submittedName>
</protein>
<evidence type="ECO:0000256" key="1">
    <source>
        <dbReference type="ARBA" id="ARBA00023015"/>
    </source>
</evidence>
<dbReference type="KEGG" id="ttu:TERTU_2683"/>
<dbReference type="InterPro" id="IPR009057">
    <property type="entry name" value="Homeodomain-like_sf"/>
</dbReference>
<dbReference type="AlphaFoldDB" id="C5BM04"/>
<evidence type="ECO:0000313" key="5">
    <source>
        <dbReference type="EMBL" id="ACR12016.1"/>
    </source>
</evidence>
<dbReference type="Proteomes" id="UP000009080">
    <property type="component" value="Chromosome"/>
</dbReference>
<evidence type="ECO:0000256" key="3">
    <source>
        <dbReference type="ARBA" id="ARBA00023163"/>
    </source>
</evidence>
<dbReference type="Pfam" id="PF12833">
    <property type="entry name" value="HTH_18"/>
    <property type="match status" value="1"/>
</dbReference>
<evidence type="ECO:0000256" key="2">
    <source>
        <dbReference type="ARBA" id="ARBA00023125"/>
    </source>
</evidence>
<keyword evidence="1" id="KW-0805">Transcription regulation</keyword>
<dbReference type="InterPro" id="IPR018060">
    <property type="entry name" value="HTH_AraC"/>
</dbReference>
<dbReference type="Pfam" id="PF01965">
    <property type="entry name" value="DJ-1_PfpI"/>
    <property type="match status" value="1"/>
</dbReference>
<dbReference type="EMBL" id="CP001614">
    <property type="protein sequence ID" value="ACR12016.1"/>
    <property type="molecule type" value="Genomic_DNA"/>
</dbReference>
<dbReference type="eggNOG" id="COG4977">
    <property type="taxonomic scope" value="Bacteria"/>
</dbReference>
<dbReference type="GO" id="GO:0003700">
    <property type="term" value="F:DNA-binding transcription factor activity"/>
    <property type="evidence" value="ECO:0007669"/>
    <property type="project" value="InterPro"/>
</dbReference>
<dbReference type="InterPro" id="IPR029062">
    <property type="entry name" value="Class_I_gatase-like"/>
</dbReference>
<gene>
    <name evidence="5" type="ordered locus">TERTU_2683</name>
</gene>
<dbReference type="InterPro" id="IPR052158">
    <property type="entry name" value="INH-QAR"/>
</dbReference>
<dbReference type="Gene3D" id="3.40.50.880">
    <property type="match status" value="1"/>
</dbReference>
<dbReference type="SUPFAM" id="SSF52317">
    <property type="entry name" value="Class I glutamine amidotransferase-like"/>
    <property type="match status" value="1"/>
</dbReference>
<reference evidence="5 6" key="1">
    <citation type="journal article" date="2009" name="PLoS ONE">
        <title>The complete genome of Teredinibacter turnerae T7901: an intracellular endosymbiont of marine wood-boring bivalves (shipworms).</title>
        <authorList>
            <person name="Yang J.C."/>
            <person name="Madupu R."/>
            <person name="Durkin A.S."/>
            <person name="Ekborg N.A."/>
            <person name="Pedamallu C.S."/>
            <person name="Hostetler J.B."/>
            <person name="Radune D."/>
            <person name="Toms B.S."/>
            <person name="Henrissat B."/>
            <person name="Coutinho P.M."/>
            <person name="Schwarz S."/>
            <person name="Field L."/>
            <person name="Trindade-Silva A.E."/>
            <person name="Soares C.A.G."/>
            <person name="Elshahawi S."/>
            <person name="Hanora A."/>
            <person name="Schmidt E.W."/>
            <person name="Haygood M.G."/>
            <person name="Posfai J."/>
            <person name="Benner J."/>
            <person name="Madinger C."/>
            <person name="Nove J."/>
            <person name="Anton B."/>
            <person name="Chaudhary K."/>
            <person name="Foster J."/>
            <person name="Holman A."/>
            <person name="Kumar S."/>
            <person name="Lessard P.A."/>
            <person name="Luyten Y.A."/>
            <person name="Slatko B."/>
            <person name="Wood N."/>
            <person name="Wu B."/>
            <person name="Teplitski M."/>
            <person name="Mougous J.D."/>
            <person name="Ward N."/>
            <person name="Eisen J.A."/>
            <person name="Badger J.H."/>
            <person name="Distel D.L."/>
        </authorList>
    </citation>
    <scope>NUCLEOTIDE SEQUENCE [LARGE SCALE GENOMIC DNA]</scope>
    <source>
        <strain evidence="6">ATCC 39867 / T7901</strain>
    </source>
</reference>
<dbReference type="STRING" id="377629.TERTU_2683"/>
<feature type="domain" description="HTH araC/xylS-type" evidence="4">
    <location>
        <begin position="239"/>
        <end position="337"/>
    </location>
</feature>
<organism evidence="5 6">
    <name type="scientific">Teredinibacter turnerae (strain ATCC 39867 / T7901)</name>
    <dbReference type="NCBI Taxonomy" id="377629"/>
    <lineage>
        <taxon>Bacteria</taxon>
        <taxon>Pseudomonadati</taxon>
        <taxon>Pseudomonadota</taxon>
        <taxon>Gammaproteobacteria</taxon>
        <taxon>Cellvibrionales</taxon>
        <taxon>Cellvibrionaceae</taxon>
        <taxon>Teredinibacter</taxon>
    </lineage>
</organism>